<evidence type="ECO:0000256" key="10">
    <source>
        <dbReference type="ARBA" id="ARBA00022803"/>
    </source>
</evidence>
<proteinExistence type="predicted"/>
<dbReference type="GO" id="GO:0030018">
    <property type="term" value="C:Z disc"/>
    <property type="evidence" value="ECO:0007669"/>
    <property type="project" value="UniProtKB-SubCell"/>
</dbReference>
<evidence type="ECO:0000256" key="2">
    <source>
        <dbReference type="ARBA" id="ARBA00004216"/>
    </source>
</evidence>
<keyword evidence="11" id="KW-0143">Chaperone</keyword>
<evidence type="ECO:0000256" key="8">
    <source>
        <dbReference type="ARBA" id="ARBA00022737"/>
    </source>
</evidence>
<dbReference type="HOGENOM" id="CLU_007331_0_0_1"/>
<dbReference type="Gene3D" id="1.25.40.10">
    <property type="entry name" value="Tetratricopeptide repeat domain"/>
    <property type="match status" value="1"/>
</dbReference>
<dbReference type="InterPro" id="IPR016024">
    <property type="entry name" value="ARM-type_fold"/>
</dbReference>
<dbReference type="PANTHER" id="PTHR45994:SF1">
    <property type="entry name" value="FI21225P1"/>
    <property type="match status" value="1"/>
</dbReference>
<evidence type="ECO:0000256" key="1">
    <source>
        <dbReference type="ARBA" id="ARBA00004161"/>
    </source>
</evidence>
<dbReference type="STRING" id="283909.R7UY16"/>
<dbReference type="FunFam" id="1.25.40.10:FF:000025">
    <property type="entry name" value="Unc-45 myosin chaperone B"/>
    <property type="match status" value="1"/>
</dbReference>
<evidence type="ECO:0000256" key="6">
    <source>
        <dbReference type="ARBA" id="ARBA00022490"/>
    </source>
</evidence>
<evidence type="ECO:0000256" key="11">
    <source>
        <dbReference type="ARBA" id="ARBA00023186"/>
    </source>
</evidence>
<reference evidence="16" key="1">
    <citation type="submission" date="2012-12" db="EMBL/GenBank/DDBJ databases">
        <authorList>
            <person name="Hellsten U."/>
            <person name="Grimwood J."/>
            <person name="Chapman J.A."/>
            <person name="Shapiro H."/>
            <person name="Aerts A."/>
            <person name="Otillar R.P."/>
            <person name="Terry A.Y."/>
            <person name="Boore J.L."/>
            <person name="Simakov O."/>
            <person name="Marletaz F."/>
            <person name="Cho S.-J."/>
            <person name="Edsinger-Gonzales E."/>
            <person name="Havlak P."/>
            <person name="Kuo D.-H."/>
            <person name="Larsson T."/>
            <person name="Lv J."/>
            <person name="Arendt D."/>
            <person name="Savage R."/>
            <person name="Osoegawa K."/>
            <person name="de Jong P."/>
            <person name="Lindberg D.R."/>
            <person name="Seaver E.C."/>
            <person name="Weisblat D.A."/>
            <person name="Putnam N.H."/>
            <person name="Grigoriev I.V."/>
            <person name="Rokhsar D.S."/>
        </authorList>
    </citation>
    <scope>NUCLEOTIDE SEQUENCE</scope>
    <source>
        <strain evidence="16">I ESC-2004</strain>
    </source>
</reference>
<dbReference type="OrthoDB" id="199930at2759"/>
<evidence type="ECO:0000256" key="9">
    <source>
        <dbReference type="ARBA" id="ARBA00022782"/>
    </source>
</evidence>
<evidence type="ECO:0000256" key="3">
    <source>
        <dbReference type="ARBA" id="ARBA00004556"/>
    </source>
</evidence>
<dbReference type="Pfam" id="PF11701">
    <property type="entry name" value="UNC45-central"/>
    <property type="match status" value="1"/>
</dbReference>
<dbReference type="AlphaFoldDB" id="R7UY16"/>
<dbReference type="InterPro" id="IPR000225">
    <property type="entry name" value="Armadillo"/>
</dbReference>
<dbReference type="SMART" id="SM00028">
    <property type="entry name" value="TPR"/>
    <property type="match status" value="3"/>
</dbReference>
<dbReference type="SUPFAM" id="SSF48371">
    <property type="entry name" value="ARM repeat"/>
    <property type="match status" value="2"/>
</dbReference>
<gene>
    <name evidence="14" type="ORF">CAPTEDRAFT_202315</name>
</gene>
<dbReference type="InterPro" id="IPR019734">
    <property type="entry name" value="TPR_rpt"/>
</dbReference>
<dbReference type="FunCoup" id="R7UY16">
    <property type="interactions" value="751"/>
</dbReference>
<dbReference type="GO" id="GO:0048471">
    <property type="term" value="C:perinuclear region of cytoplasm"/>
    <property type="evidence" value="ECO:0007669"/>
    <property type="project" value="UniProtKB-SubCell"/>
</dbReference>
<reference evidence="14 16" key="2">
    <citation type="journal article" date="2013" name="Nature">
        <title>Insights into bilaterian evolution from three spiralian genomes.</title>
        <authorList>
            <person name="Simakov O."/>
            <person name="Marletaz F."/>
            <person name="Cho S.J."/>
            <person name="Edsinger-Gonzales E."/>
            <person name="Havlak P."/>
            <person name="Hellsten U."/>
            <person name="Kuo D.H."/>
            <person name="Larsson T."/>
            <person name="Lv J."/>
            <person name="Arendt D."/>
            <person name="Savage R."/>
            <person name="Osoegawa K."/>
            <person name="de Jong P."/>
            <person name="Grimwood J."/>
            <person name="Chapman J.A."/>
            <person name="Shapiro H."/>
            <person name="Aerts A."/>
            <person name="Otillar R.P."/>
            <person name="Terry A.Y."/>
            <person name="Boore J.L."/>
            <person name="Grigoriev I.V."/>
            <person name="Lindberg D.R."/>
            <person name="Seaver E.C."/>
            <person name="Weisblat D.A."/>
            <person name="Putnam N.H."/>
            <person name="Rokhsar D.S."/>
        </authorList>
    </citation>
    <scope>NUCLEOTIDE SEQUENCE</scope>
    <source>
        <strain evidence="14 16">I ESC-2004</strain>
    </source>
</reference>
<dbReference type="PANTHER" id="PTHR45994">
    <property type="entry name" value="FI21225P1"/>
    <property type="match status" value="1"/>
</dbReference>
<keyword evidence="16" id="KW-1185">Reference proteome</keyword>
<feature type="domain" description="UNC-45/Cro1/She4 central" evidence="13">
    <location>
        <begin position="291"/>
        <end position="476"/>
    </location>
</feature>
<evidence type="ECO:0000256" key="5">
    <source>
        <dbReference type="ARBA" id="ARBA00022473"/>
    </source>
</evidence>
<dbReference type="GO" id="GO:0007517">
    <property type="term" value="P:muscle organ development"/>
    <property type="evidence" value="ECO:0007669"/>
    <property type="project" value="UniProtKB-KW"/>
</dbReference>
<dbReference type="InterPro" id="IPR011990">
    <property type="entry name" value="TPR-like_helical_dom_sf"/>
</dbReference>
<dbReference type="Pfam" id="PF07719">
    <property type="entry name" value="TPR_2"/>
    <property type="match status" value="1"/>
</dbReference>
<dbReference type="Proteomes" id="UP000014760">
    <property type="component" value="Unassembled WGS sequence"/>
</dbReference>
<name>R7UY16_CAPTE</name>
<accession>R7UY16</accession>
<keyword evidence="10 12" id="KW-0802">TPR repeat</keyword>
<dbReference type="FunFam" id="1.25.10.10:FF:000043">
    <property type="entry name" value="Unc-45 myosin chaperone B"/>
    <property type="match status" value="1"/>
</dbReference>
<keyword evidence="6" id="KW-0963">Cytoplasm</keyword>
<comment type="subcellular location">
    <subcellularLocation>
        <location evidence="1">Cytoplasm</location>
        <location evidence="1">Myofibril</location>
        <location evidence="1">Sarcomere</location>
        <location evidence="1">A band</location>
    </subcellularLocation>
    <subcellularLocation>
        <location evidence="2">Cytoplasm</location>
        <location evidence="2">Myofibril</location>
        <location evidence="2">Sarcomere</location>
        <location evidence="2">Z line</location>
    </subcellularLocation>
    <subcellularLocation>
        <location evidence="3">Cytoplasm</location>
        <location evidence="3">Perinuclear region</location>
    </subcellularLocation>
</comment>
<feature type="repeat" description="TPR" evidence="12">
    <location>
        <begin position="8"/>
        <end position="41"/>
    </location>
</feature>
<evidence type="ECO:0000313" key="16">
    <source>
        <dbReference type="Proteomes" id="UP000014760"/>
    </source>
</evidence>
<dbReference type="GO" id="GO:0031672">
    <property type="term" value="C:A band"/>
    <property type="evidence" value="ECO:0007669"/>
    <property type="project" value="UniProtKB-SubCell"/>
</dbReference>
<sequence>MGVPTDEALSCKDEGNQHFKEGRYDDALACYTKALKLTSSEGAESAVYLKNRAACHLKLKNYKLAVSDCSKALEVVPNDPKSLFRRCQAYEEMGSFEEAYKDVSNLLRVDPKNKAIQPVLRRLNSIMQDKVKAQNSTDSRVTQMLDLVFKDSSGDEKKRKQAANNLIVLAKEEAGAELIFKAGGIDHLMRMVDGEKDRELRLTAIRVLACMACNSKTRARAIYTGVGLKKLCIWIGSADEDQSSAAANLMKAIINCITNLEEAPEVEMIFPALIVMLHHSKVSGIGRDNAIELIIKFITRTEGLGWSVKFTEANGIQNLLEAAGTIPEHSSGLQITKNTRMHASLLLSKIYEDLISDQEREQYRNAVEAYFSDMFGDSIMESKIEAIMALAALLQGPNEVGNSILGKQGCLELIIALADSGNAVHIKYAVEALVHSASKKDKCSGVIKQATPLLKELYQSQNDAIKVRALVGLCKLGSFAGSDVTSKSFADGSTQTLAKACRKQVIQHLFLCNPSKDPDLRKWAAEGLAYLTLDVEVKEALCDDSDALLSLLQLTKHSDQGIVYPVAQVLVNITNSYDKKEIAKEMLDLAKYAQHHVPEEDEKDKEPYISQRVGKLVKAGVVNALVALASAESEGTRDLVSRVFLAVCNDQEHRGLVIQQGGAKALIPLANGGTDAGRIKASQALAKIAVTSNPEIAFPGQRACEVVRPLISLLAIERSALENFESLMALTNLASSSESVRRRIFKEKGIPAIEYYTYEEHEELRRAALECMCNMTMNEEVLEIYKGENDRVKLVVLLSGDEEDVKLVRATSGTLATLSRDPELCHKITTCTPSWMDVMKTLAAHPVPDIQHRGIFILLGMMCADKDLAHKLVESDLLEVLMAVSRLEDPARKMAKQCAVQALERAVEWGLIKANPDGQQTMFNKLAQVEEDEEEEED</sequence>
<dbReference type="InterPro" id="IPR011989">
    <property type="entry name" value="ARM-like"/>
</dbReference>
<dbReference type="InterPro" id="IPR013105">
    <property type="entry name" value="TPR_2"/>
</dbReference>
<evidence type="ECO:0000256" key="12">
    <source>
        <dbReference type="PROSITE-ProRule" id="PRU00339"/>
    </source>
</evidence>
<dbReference type="SUPFAM" id="SSF48452">
    <property type="entry name" value="TPR-like"/>
    <property type="match status" value="1"/>
</dbReference>
<reference evidence="15" key="3">
    <citation type="submission" date="2015-06" db="UniProtKB">
        <authorList>
            <consortium name="EnsemblMetazoa"/>
        </authorList>
    </citation>
    <scope>IDENTIFICATION</scope>
</reference>
<evidence type="ECO:0000313" key="14">
    <source>
        <dbReference type="EMBL" id="ELU11174.1"/>
    </source>
</evidence>
<evidence type="ECO:0000256" key="4">
    <source>
        <dbReference type="ARBA" id="ARBA00020768"/>
    </source>
</evidence>
<organism evidence="14">
    <name type="scientific">Capitella teleta</name>
    <name type="common">Polychaete worm</name>
    <dbReference type="NCBI Taxonomy" id="283909"/>
    <lineage>
        <taxon>Eukaryota</taxon>
        <taxon>Metazoa</taxon>
        <taxon>Spiralia</taxon>
        <taxon>Lophotrochozoa</taxon>
        <taxon>Annelida</taxon>
        <taxon>Polychaeta</taxon>
        <taxon>Sedentaria</taxon>
        <taxon>Scolecida</taxon>
        <taxon>Capitellidae</taxon>
        <taxon>Capitella</taxon>
    </lineage>
</organism>
<evidence type="ECO:0000256" key="7">
    <source>
        <dbReference type="ARBA" id="ARBA00022541"/>
    </source>
</evidence>
<dbReference type="EMBL" id="AMQN01005834">
    <property type="status" value="NOT_ANNOTATED_CDS"/>
    <property type="molecule type" value="Genomic_DNA"/>
</dbReference>
<dbReference type="EnsemblMetazoa" id="CapteT202315">
    <property type="protein sequence ID" value="CapteP202315"/>
    <property type="gene ID" value="CapteG202315"/>
</dbReference>
<dbReference type="SMART" id="SM00185">
    <property type="entry name" value="ARM"/>
    <property type="match status" value="8"/>
</dbReference>
<keyword evidence="7" id="KW-0517">Myogenesis</keyword>
<dbReference type="Gene3D" id="1.25.10.10">
    <property type="entry name" value="Leucine-rich Repeat Variant"/>
    <property type="match status" value="2"/>
</dbReference>
<dbReference type="EMBL" id="KB296906">
    <property type="protein sequence ID" value="ELU11174.1"/>
    <property type="molecule type" value="Genomic_DNA"/>
</dbReference>
<keyword evidence="9" id="KW-0221">Differentiation</keyword>
<evidence type="ECO:0000313" key="15">
    <source>
        <dbReference type="EnsemblMetazoa" id="CapteP202315"/>
    </source>
</evidence>
<dbReference type="InterPro" id="IPR024660">
    <property type="entry name" value="UCS_central_dom"/>
</dbReference>
<dbReference type="GO" id="GO:0030154">
    <property type="term" value="P:cell differentiation"/>
    <property type="evidence" value="ECO:0007669"/>
    <property type="project" value="UniProtKB-KW"/>
</dbReference>
<dbReference type="OMA" id="LDQKHED"/>
<dbReference type="GO" id="GO:0051879">
    <property type="term" value="F:Hsp90 protein binding"/>
    <property type="evidence" value="ECO:0007669"/>
    <property type="project" value="TreeGrafter"/>
</dbReference>
<keyword evidence="8" id="KW-0677">Repeat</keyword>
<feature type="repeat" description="TPR" evidence="12">
    <location>
        <begin position="80"/>
        <end position="113"/>
    </location>
</feature>
<dbReference type="Pfam" id="PF00515">
    <property type="entry name" value="TPR_1"/>
    <property type="match status" value="1"/>
</dbReference>
<protein>
    <recommendedName>
        <fullName evidence="4">Protein unc-45 homolog B</fullName>
    </recommendedName>
</protein>
<evidence type="ECO:0000259" key="13">
    <source>
        <dbReference type="Pfam" id="PF11701"/>
    </source>
</evidence>
<dbReference type="PROSITE" id="PS50005">
    <property type="entry name" value="TPR"/>
    <property type="match status" value="2"/>
</dbReference>
<keyword evidence="5" id="KW-0217">Developmental protein</keyword>